<evidence type="ECO:0000256" key="4">
    <source>
        <dbReference type="ARBA" id="ARBA00022989"/>
    </source>
</evidence>
<keyword evidence="5 6" id="KW-0472">Membrane</keyword>
<keyword evidence="4 6" id="KW-1133">Transmembrane helix</keyword>
<dbReference type="Proteomes" id="UP001469365">
    <property type="component" value="Unassembled WGS sequence"/>
</dbReference>
<gene>
    <name evidence="8" type="ORF">WMW72_05895</name>
</gene>
<dbReference type="EMBL" id="JBBPCC010000002">
    <property type="protein sequence ID" value="MEK8127443.1"/>
    <property type="molecule type" value="Genomic_DNA"/>
</dbReference>
<feature type="transmembrane region" description="Helical" evidence="6">
    <location>
        <begin position="123"/>
        <end position="145"/>
    </location>
</feature>
<dbReference type="InterPro" id="IPR007816">
    <property type="entry name" value="ResB-like_domain"/>
</dbReference>
<evidence type="ECO:0000313" key="8">
    <source>
        <dbReference type="EMBL" id="MEK8127443.1"/>
    </source>
</evidence>
<dbReference type="PANTHER" id="PTHR31566">
    <property type="entry name" value="CYTOCHROME C BIOGENESIS PROTEIN CCS1, CHLOROPLASTIC"/>
    <property type="match status" value="1"/>
</dbReference>
<evidence type="ECO:0000256" key="2">
    <source>
        <dbReference type="ARBA" id="ARBA00022692"/>
    </source>
</evidence>
<sequence length="557" mass="63277">MIHNTKCECGHQNPIGTLLCESCGKPLTDDEGAEPLEMKYDGMARRSQRANPGILDRVWNFFSSVKIAIYLIIITLIGSALGTIYPQESTFLNFDPSVYYEETYGLSGYIYYMLGLSHTFDSWWFITLLFMIGTSLVVCSLDRVLPLYRALSKQQIRKHLRFITRQKVTYSGTLPGGSSEEAALAWSEQAAKALSKSRYRVHTEGSALLAEKYRFSRWGPYINHIGLIIFLGAVLMRSIPGWHMDQHIAFPEGKLVKIPETSYYLKNEKFTLDFYTQDEMSSDFRSKGIDVPKVFETQASLYMCKADCDDPAKEPVLEKVHEQNIIVNKPLEYNGLLAYQFDFKPSPTLIAVKPTLKNKETGEAFGQFDLSMDNPKEQYTIGPYQLKLSGYFPDFAVDAKGLPMTKSKDPNAPAFVFTITGPGLASQGEPYMYFPRQIDKVNFRQDEINGALGQKLELSVGSMENVKISEYISYLNIRIDRAMPFIWVGATISMIGLIMGFYWHHRRVWLRIDDGQLALGAHTNKNWYGLRKEIAQVLGKSGIEVDPKALERRVEQK</sequence>
<feature type="domain" description="ResB-like" evidence="7">
    <location>
        <begin position="65"/>
        <end position="534"/>
    </location>
</feature>
<organism evidence="8 9">
    <name type="scientific">Paenibacillus filicis</name>
    <dbReference type="NCBI Taxonomy" id="669464"/>
    <lineage>
        <taxon>Bacteria</taxon>
        <taxon>Bacillati</taxon>
        <taxon>Bacillota</taxon>
        <taxon>Bacilli</taxon>
        <taxon>Bacillales</taxon>
        <taxon>Paenibacillaceae</taxon>
        <taxon>Paenibacillus</taxon>
    </lineage>
</organism>
<feature type="transmembrane region" description="Helical" evidence="6">
    <location>
        <begin position="67"/>
        <end position="85"/>
    </location>
</feature>
<keyword evidence="2 6" id="KW-0812">Transmembrane</keyword>
<evidence type="ECO:0000256" key="5">
    <source>
        <dbReference type="ARBA" id="ARBA00023136"/>
    </source>
</evidence>
<comment type="caution">
    <text evidence="8">The sequence shown here is derived from an EMBL/GenBank/DDBJ whole genome shotgun (WGS) entry which is preliminary data.</text>
</comment>
<comment type="subcellular location">
    <subcellularLocation>
        <location evidence="1">Membrane</location>
        <topology evidence="1">Multi-pass membrane protein</topology>
    </subcellularLocation>
</comment>
<name>A0ABU9DH98_9BACL</name>
<dbReference type="RefSeq" id="WP_341414485.1">
    <property type="nucleotide sequence ID" value="NZ_JBBPCC010000002.1"/>
</dbReference>
<evidence type="ECO:0000256" key="6">
    <source>
        <dbReference type="SAM" id="Phobius"/>
    </source>
</evidence>
<proteinExistence type="predicted"/>
<evidence type="ECO:0000313" key="9">
    <source>
        <dbReference type="Proteomes" id="UP001469365"/>
    </source>
</evidence>
<accession>A0ABU9DH98</accession>
<evidence type="ECO:0000256" key="1">
    <source>
        <dbReference type="ARBA" id="ARBA00004141"/>
    </source>
</evidence>
<evidence type="ECO:0000259" key="7">
    <source>
        <dbReference type="Pfam" id="PF05140"/>
    </source>
</evidence>
<dbReference type="InterPro" id="IPR023494">
    <property type="entry name" value="Cyt_c_bgen_Ccs1/CcsB/ResB"/>
</dbReference>
<keyword evidence="3" id="KW-0201">Cytochrome c-type biogenesis</keyword>
<protein>
    <submittedName>
        <fullName evidence="8">Cytochrome c biogenesis protein ResB</fullName>
    </submittedName>
</protein>
<reference evidence="8 9" key="1">
    <citation type="submission" date="2024-04" db="EMBL/GenBank/DDBJ databases">
        <title>draft genome sequnece of Paenibacillus filicis.</title>
        <authorList>
            <person name="Kim D.-U."/>
        </authorList>
    </citation>
    <scope>NUCLEOTIDE SEQUENCE [LARGE SCALE GENOMIC DNA]</scope>
    <source>
        <strain evidence="8 9">KACC14197</strain>
    </source>
</reference>
<feature type="transmembrane region" description="Helical" evidence="6">
    <location>
        <begin position="221"/>
        <end position="239"/>
    </location>
</feature>
<keyword evidence="9" id="KW-1185">Reference proteome</keyword>
<feature type="transmembrane region" description="Helical" evidence="6">
    <location>
        <begin position="485"/>
        <end position="503"/>
    </location>
</feature>
<dbReference type="Pfam" id="PF05140">
    <property type="entry name" value="ResB"/>
    <property type="match status" value="1"/>
</dbReference>
<dbReference type="PANTHER" id="PTHR31566:SF0">
    <property type="entry name" value="CYTOCHROME C BIOGENESIS PROTEIN CCS1, CHLOROPLASTIC"/>
    <property type="match status" value="1"/>
</dbReference>
<evidence type="ECO:0000256" key="3">
    <source>
        <dbReference type="ARBA" id="ARBA00022748"/>
    </source>
</evidence>